<accession>A0ABM1AA48</accession>
<dbReference type="RefSeq" id="XP_012943749.1">
    <property type="nucleotide sequence ID" value="XM_013088295.1"/>
</dbReference>
<gene>
    <name evidence="3" type="primary">LOC106013206</name>
</gene>
<sequence length="334" mass="35490">MSNAGGAAGRGVQQLNDLDGRLCNNCESQDQVPEGEDVSSIVKRNCDVERDKVTVCDSCTEARSEDIGGPDETRSCRELMLAHASSSTRVDDTSSTKGPAEGASPDAKAYCDKDSRSIEGRDGQELCSDLEWTDCIVSDGNDDDELSENCDSTGASVSQNGVTAVNNAAPFDRLCTAGVSIRGSVSRKPCCECMRRRMVAVVAGDCSVDSLRVACSCGVYSKDGSYFSPMWEWTFPKLDSPFLNALEPGDYADAIEAAAEGVTATTSTNAQQKLVSLHQQSVGRSSPVPGTVSRPSSPLPLSSSTQMCNNSGETTIPVVSLFNHSVNFWIMEVD</sequence>
<dbReference type="GeneID" id="106013206"/>
<keyword evidence="2" id="KW-1185">Reference proteome</keyword>
<feature type="region of interest" description="Disordered" evidence="1">
    <location>
        <begin position="84"/>
        <end position="109"/>
    </location>
</feature>
<name>A0ABM1AA48_APLCA</name>
<reference evidence="3" key="1">
    <citation type="submission" date="2025-08" db="UniProtKB">
        <authorList>
            <consortium name="RefSeq"/>
        </authorList>
    </citation>
    <scope>IDENTIFICATION</scope>
</reference>
<organism evidence="2 3">
    <name type="scientific">Aplysia californica</name>
    <name type="common">California sea hare</name>
    <dbReference type="NCBI Taxonomy" id="6500"/>
    <lineage>
        <taxon>Eukaryota</taxon>
        <taxon>Metazoa</taxon>
        <taxon>Spiralia</taxon>
        <taxon>Lophotrochozoa</taxon>
        <taxon>Mollusca</taxon>
        <taxon>Gastropoda</taxon>
        <taxon>Heterobranchia</taxon>
        <taxon>Euthyneura</taxon>
        <taxon>Tectipleura</taxon>
        <taxon>Aplysiida</taxon>
        <taxon>Aplysioidea</taxon>
        <taxon>Aplysiidae</taxon>
        <taxon>Aplysia</taxon>
    </lineage>
</organism>
<proteinExistence type="predicted"/>
<protein>
    <submittedName>
        <fullName evidence="3">Uncharacterized protein LOC106013206</fullName>
    </submittedName>
</protein>
<dbReference type="Proteomes" id="UP000694888">
    <property type="component" value="Unplaced"/>
</dbReference>
<evidence type="ECO:0000313" key="3">
    <source>
        <dbReference type="RefSeq" id="XP_012943749.1"/>
    </source>
</evidence>
<feature type="region of interest" description="Disordered" evidence="1">
    <location>
        <begin position="279"/>
        <end position="307"/>
    </location>
</feature>
<evidence type="ECO:0000256" key="1">
    <source>
        <dbReference type="SAM" id="MobiDB-lite"/>
    </source>
</evidence>
<evidence type="ECO:0000313" key="2">
    <source>
        <dbReference type="Proteomes" id="UP000694888"/>
    </source>
</evidence>
<feature type="compositionally biased region" description="Low complexity" evidence="1">
    <location>
        <begin position="293"/>
        <end position="304"/>
    </location>
</feature>